<evidence type="ECO:0000259" key="4">
    <source>
        <dbReference type="Pfam" id="PF13193"/>
    </source>
</evidence>
<keyword evidence="2" id="KW-0436">Ligase</keyword>
<proteinExistence type="inferred from homology"/>
<dbReference type="InterPro" id="IPR042099">
    <property type="entry name" value="ANL_N_sf"/>
</dbReference>
<reference evidence="5" key="1">
    <citation type="submission" date="2022-11" db="EMBL/GenBank/DDBJ databases">
        <authorList>
            <person name="Mo P."/>
        </authorList>
    </citation>
    <scope>NUCLEOTIDE SEQUENCE</scope>
    <source>
        <strain evidence="5">HUAS 11-8</strain>
    </source>
</reference>
<dbReference type="Gene3D" id="3.40.50.12780">
    <property type="entry name" value="N-terminal domain of ligase-like"/>
    <property type="match status" value="1"/>
</dbReference>
<dbReference type="InterPro" id="IPR000873">
    <property type="entry name" value="AMP-dep_synth/lig_dom"/>
</dbReference>
<gene>
    <name evidence="5" type="ORF">ORV05_13685</name>
</gene>
<dbReference type="RefSeq" id="WP_268758862.1">
    <property type="nucleotide sequence ID" value="NZ_CP113836.1"/>
</dbReference>
<dbReference type="Pfam" id="PF00501">
    <property type="entry name" value="AMP-binding"/>
    <property type="match status" value="1"/>
</dbReference>
<evidence type="ECO:0000259" key="3">
    <source>
        <dbReference type="Pfam" id="PF00501"/>
    </source>
</evidence>
<dbReference type="SUPFAM" id="SSF56801">
    <property type="entry name" value="Acetyl-CoA synthetase-like"/>
    <property type="match status" value="1"/>
</dbReference>
<dbReference type="PROSITE" id="PS00455">
    <property type="entry name" value="AMP_BINDING"/>
    <property type="match status" value="1"/>
</dbReference>
<dbReference type="InterPro" id="IPR025110">
    <property type="entry name" value="AMP-bd_C"/>
</dbReference>
<dbReference type="Gene3D" id="3.30.300.30">
    <property type="match status" value="1"/>
</dbReference>
<dbReference type="Proteomes" id="UP001163203">
    <property type="component" value="Chromosome"/>
</dbReference>
<keyword evidence="6" id="KW-1185">Reference proteome</keyword>
<dbReference type="InterPro" id="IPR045851">
    <property type="entry name" value="AMP-bd_C_sf"/>
</dbReference>
<evidence type="ECO:0000313" key="6">
    <source>
        <dbReference type="Proteomes" id="UP001163203"/>
    </source>
</evidence>
<organism evidence="5 6">
    <name type="scientific">Amycolatopsis cynarae</name>
    <dbReference type="NCBI Taxonomy" id="2995223"/>
    <lineage>
        <taxon>Bacteria</taxon>
        <taxon>Bacillati</taxon>
        <taxon>Actinomycetota</taxon>
        <taxon>Actinomycetes</taxon>
        <taxon>Pseudonocardiales</taxon>
        <taxon>Pseudonocardiaceae</taxon>
        <taxon>Amycolatopsis</taxon>
    </lineage>
</organism>
<accession>A0ABY7BBH2</accession>
<dbReference type="Pfam" id="PF13193">
    <property type="entry name" value="AMP-binding_C"/>
    <property type="match status" value="1"/>
</dbReference>
<feature type="domain" description="AMP-binding enzyme C-terminal" evidence="4">
    <location>
        <begin position="410"/>
        <end position="486"/>
    </location>
</feature>
<evidence type="ECO:0000256" key="2">
    <source>
        <dbReference type="ARBA" id="ARBA00022598"/>
    </source>
</evidence>
<evidence type="ECO:0000256" key="1">
    <source>
        <dbReference type="ARBA" id="ARBA00006432"/>
    </source>
</evidence>
<evidence type="ECO:0000313" key="5">
    <source>
        <dbReference type="EMBL" id="WAL68769.1"/>
    </source>
</evidence>
<dbReference type="PANTHER" id="PTHR43201:SF5">
    <property type="entry name" value="MEDIUM-CHAIN ACYL-COA LIGASE ACSF2, MITOCHONDRIAL"/>
    <property type="match status" value="1"/>
</dbReference>
<dbReference type="EMBL" id="CP113836">
    <property type="protein sequence ID" value="WAL68769.1"/>
    <property type="molecule type" value="Genomic_DNA"/>
</dbReference>
<dbReference type="InterPro" id="IPR020845">
    <property type="entry name" value="AMP-binding_CS"/>
</dbReference>
<feature type="domain" description="AMP-dependent synthetase/ligase" evidence="3">
    <location>
        <begin position="20"/>
        <end position="360"/>
    </location>
</feature>
<protein>
    <submittedName>
        <fullName evidence="5">AMP-binding protein</fullName>
    </submittedName>
</protein>
<comment type="similarity">
    <text evidence="1">Belongs to the ATP-dependent AMP-binding enzyme family.</text>
</comment>
<dbReference type="PANTHER" id="PTHR43201">
    <property type="entry name" value="ACYL-COA SYNTHETASE"/>
    <property type="match status" value="1"/>
</dbReference>
<sequence length="502" mass="53232">MTVETTAALVAAAPTGAIFSVFEENDRVVRITYGEQLARLRATAAALADLGVRRGDRVHVSLANGQEFLDVWFATAYLGAVLVPTNPRSSVVEFRHVLADAAPAVTIASEDNADVLHAAGASDPVIVGAGHHARNLAAGGGSVPEAPVSLSDPAAILYTSGTTSRPKGVIVTHANYLAVGRAVAKHLSITADDRWFIALPLFHANAQYYCTMSALVRGASVAVAERFSASRWGIQAAHLGATLGSLFAAPIRMILSRPAAAGEAGLRAVLFAQNLSSTAAAEFENRFSTRLVQLYGMTETVLPPTINPDSSERRWDSIGPVQADVDLVLADGDGNPVPDGQIGEIMVRGTLGGTIAAGYWRNPQATAETFDDGVLRTGDLAWRAVDGFLYFADRAKDMIKRSGENISASEVEGVAATHPAVAECAVVGIPDPVYDEAVMLAVVLRAGFAAGVEEEIRRWCRERLATYKVPTVVKFVDDLPRTSVGKIRKAELRTMYEADQQG</sequence>
<name>A0ABY7BBH2_9PSEU</name>